<comment type="caution">
    <text evidence="1">The sequence shown here is derived from an EMBL/GenBank/DDBJ whole genome shotgun (WGS) entry which is preliminary data.</text>
</comment>
<dbReference type="InterPro" id="IPR011312">
    <property type="entry name" value="Menthan_mark_7"/>
</dbReference>
<protein>
    <submittedName>
        <fullName evidence="1">Methyl coenzyme M reductase subunit C-like protein</fullName>
    </submittedName>
</protein>
<evidence type="ECO:0000313" key="2">
    <source>
        <dbReference type="Proteomes" id="UP000195137"/>
    </source>
</evidence>
<reference evidence="1 2" key="1">
    <citation type="submission" date="2016-12" db="EMBL/GenBank/DDBJ databases">
        <title>Discovery of methanogenic haloarchaea.</title>
        <authorList>
            <person name="Sorokin D.Y."/>
            <person name="Makarova K.S."/>
            <person name="Abbas B."/>
            <person name="Ferrer M."/>
            <person name="Golyshin P.N."/>
        </authorList>
    </citation>
    <scope>NUCLEOTIDE SEQUENCE [LARGE SCALE GENOMIC DNA]</scope>
    <source>
        <strain evidence="1">AMET1</strain>
    </source>
</reference>
<proteinExistence type="predicted"/>
<dbReference type="InterPro" id="IPR026327">
    <property type="entry name" value="Me_CoM_Rdtase_prot-C-like"/>
</dbReference>
<dbReference type="PIRSF" id="PIRSF019164">
    <property type="entry name" value="UCP019164"/>
    <property type="match status" value="1"/>
</dbReference>
<dbReference type="AlphaFoldDB" id="A0A1Y3GGV4"/>
<dbReference type="Pfam" id="PF04609">
    <property type="entry name" value="MCR_C"/>
    <property type="match status" value="1"/>
</dbReference>
<keyword evidence="2" id="KW-1185">Reference proteome</keyword>
<dbReference type="EMBL" id="MRZU01000003">
    <property type="protein sequence ID" value="OUJ18596.1"/>
    <property type="molecule type" value="Genomic_DNA"/>
</dbReference>
<evidence type="ECO:0000313" key="1">
    <source>
        <dbReference type="EMBL" id="OUJ18596.1"/>
    </source>
</evidence>
<gene>
    <name evidence="1" type="ORF">AMET1_0242</name>
</gene>
<organism evidence="1 2">
    <name type="scientific">Methanonatronarchaeum thermophilum</name>
    <dbReference type="NCBI Taxonomy" id="1927129"/>
    <lineage>
        <taxon>Archaea</taxon>
        <taxon>Methanobacteriati</taxon>
        <taxon>Methanobacteriota</taxon>
        <taxon>Methanonatronarchaeia</taxon>
        <taxon>Methanonatronarchaeales</taxon>
        <taxon>Methanonatronarchaeaceae</taxon>
        <taxon>Methanonatronarchaeum</taxon>
    </lineage>
</organism>
<dbReference type="Proteomes" id="UP000195137">
    <property type="component" value="Unassembled WGS sequence"/>
</dbReference>
<sequence length="312" mass="35551">MYEFLTYEGGVYKSNLMIERIEDLGGYIIQKNKESREITMLTAIPQEDLPTIEKLADELKGKIFKEKLIGTEIAVVSPSISRHHLPHPVCDIAERLRRAGALTNIVSIARGVGRRISQITKEEEKMIEEYDAAVFILGNFGNCLVNHKYKLLKNIDKPVIAVGAPEIPKLKNADKYIPGVGRKVDRMRKTEEQEKLDEIAEALGQLITKEREKINEDPLIVHPLEIKEKLEKELPLEEHDARHTPIVLHLDGLRIKLPYDEHINLVQDIEIGENKLKEIAEFNKSVNEAEDILITIQPESLIQTKKENEIPA</sequence>
<accession>A0A1Y3GGV4</accession>
<name>A0A1Y3GGV4_9EURY</name>